<feature type="region of interest" description="Disordered" evidence="2">
    <location>
        <begin position="615"/>
        <end position="669"/>
    </location>
</feature>
<organism evidence="4 5">
    <name type="scientific">Triticum urartu</name>
    <name type="common">Red wild einkorn</name>
    <name type="synonym">Crithodium urartu</name>
    <dbReference type="NCBI Taxonomy" id="4572"/>
    <lineage>
        <taxon>Eukaryota</taxon>
        <taxon>Viridiplantae</taxon>
        <taxon>Streptophyta</taxon>
        <taxon>Embryophyta</taxon>
        <taxon>Tracheophyta</taxon>
        <taxon>Spermatophyta</taxon>
        <taxon>Magnoliopsida</taxon>
        <taxon>Liliopsida</taxon>
        <taxon>Poales</taxon>
        <taxon>Poaceae</taxon>
        <taxon>BOP clade</taxon>
        <taxon>Pooideae</taxon>
        <taxon>Triticodae</taxon>
        <taxon>Triticeae</taxon>
        <taxon>Triticinae</taxon>
        <taxon>Triticum</taxon>
    </lineage>
</organism>
<dbReference type="EnsemblPlants" id="TuG1812G0300005846.01.T01">
    <property type="protein sequence ID" value="TuG1812G0300005846.01.T01"/>
    <property type="gene ID" value="TuG1812G0300005846.01"/>
</dbReference>
<dbReference type="EnsemblPlants" id="TuG1812U0000134800.01.T01">
    <property type="protein sequence ID" value="TuG1812U0000134800.01.T01"/>
    <property type="gene ID" value="TuG1812U0000134800.01"/>
</dbReference>
<feature type="region of interest" description="Disordered" evidence="2">
    <location>
        <begin position="1"/>
        <end position="167"/>
    </location>
</feature>
<feature type="domain" description="CCHC-type" evidence="3">
    <location>
        <begin position="172"/>
        <end position="187"/>
    </location>
</feature>
<dbReference type="Pfam" id="PF00098">
    <property type="entry name" value="zf-CCHC"/>
    <property type="match status" value="1"/>
</dbReference>
<feature type="region of interest" description="Disordered" evidence="2">
    <location>
        <begin position="422"/>
        <end position="466"/>
    </location>
</feature>
<dbReference type="Gene3D" id="4.10.60.10">
    <property type="entry name" value="Zinc finger, CCHC-type"/>
    <property type="match status" value="1"/>
</dbReference>
<dbReference type="AlphaFoldDB" id="A0A8R7Q0Z2"/>
<dbReference type="GO" id="GO:0008270">
    <property type="term" value="F:zinc ion binding"/>
    <property type="evidence" value="ECO:0007669"/>
    <property type="project" value="UniProtKB-KW"/>
</dbReference>
<protein>
    <recommendedName>
        <fullName evidence="3">CCHC-type domain-containing protein</fullName>
    </recommendedName>
</protein>
<feature type="compositionally biased region" description="Polar residues" evidence="2">
    <location>
        <begin position="657"/>
        <end position="669"/>
    </location>
</feature>
<evidence type="ECO:0000256" key="1">
    <source>
        <dbReference type="PROSITE-ProRule" id="PRU00047"/>
    </source>
</evidence>
<dbReference type="SUPFAM" id="SSF57756">
    <property type="entry name" value="Retrovirus zinc finger-like domains"/>
    <property type="match status" value="1"/>
</dbReference>
<evidence type="ECO:0000313" key="5">
    <source>
        <dbReference type="Proteomes" id="UP000015106"/>
    </source>
</evidence>
<dbReference type="PANTHER" id="PTHR33170">
    <property type="entry name" value="DUF4283 DOMAIN-CONTAINING PROTEIN-RELATED"/>
    <property type="match status" value="1"/>
</dbReference>
<name>A0A8R7Q0Z2_TRIUA</name>
<dbReference type="GO" id="GO:0003676">
    <property type="term" value="F:nucleic acid binding"/>
    <property type="evidence" value="ECO:0007669"/>
    <property type="project" value="InterPro"/>
</dbReference>
<dbReference type="SMART" id="SM00343">
    <property type="entry name" value="ZnF_C2HC"/>
    <property type="match status" value="2"/>
</dbReference>
<reference evidence="5" key="1">
    <citation type="journal article" date="2013" name="Nature">
        <title>Draft genome of the wheat A-genome progenitor Triticum urartu.</title>
        <authorList>
            <person name="Ling H.Q."/>
            <person name="Zhao S."/>
            <person name="Liu D."/>
            <person name="Wang J."/>
            <person name="Sun H."/>
            <person name="Zhang C."/>
            <person name="Fan H."/>
            <person name="Li D."/>
            <person name="Dong L."/>
            <person name="Tao Y."/>
            <person name="Gao C."/>
            <person name="Wu H."/>
            <person name="Li Y."/>
            <person name="Cui Y."/>
            <person name="Guo X."/>
            <person name="Zheng S."/>
            <person name="Wang B."/>
            <person name="Yu K."/>
            <person name="Liang Q."/>
            <person name="Yang W."/>
            <person name="Lou X."/>
            <person name="Chen J."/>
            <person name="Feng M."/>
            <person name="Jian J."/>
            <person name="Zhang X."/>
            <person name="Luo G."/>
            <person name="Jiang Y."/>
            <person name="Liu J."/>
            <person name="Wang Z."/>
            <person name="Sha Y."/>
            <person name="Zhang B."/>
            <person name="Wu H."/>
            <person name="Tang D."/>
            <person name="Shen Q."/>
            <person name="Xue P."/>
            <person name="Zou S."/>
            <person name="Wang X."/>
            <person name="Liu X."/>
            <person name="Wang F."/>
            <person name="Yang Y."/>
            <person name="An X."/>
            <person name="Dong Z."/>
            <person name="Zhang K."/>
            <person name="Zhang X."/>
            <person name="Luo M.C."/>
            <person name="Dvorak J."/>
            <person name="Tong Y."/>
            <person name="Wang J."/>
            <person name="Yang H."/>
            <person name="Li Z."/>
            <person name="Wang D."/>
            <person name="Zhang A."/>
            <person name="Wang J."/>
        </authorList>
    </citation>
    <scope>NUCLEOTIDE SEQUENCE</scope>
    <source>
        <strain evidence="5">cv. G1812</strain>
    </source>
</reference>
<keyword evidence="1" id="KW-0863">Zinc-finger</keyword>
<reference evidence="4" key="3">
    <citation type="submission" date="2022-06" db="UniProtKB">
        <authorList>
            <consortium name="EnsemblPlants"/>
        </authorList>
    </citation>
    <scope>IDENTIFICATION</scope>
</reference>
<reference evidence="4" key="2">
    <citation type="submission" date="2018-03" db="EMBL/GenBank/DDBJ databases">
        <title>The Triticum urartu genome reveals the dynamic nature of wheat genome evolution.</title>
        <authorList>
            <person name="Ling H."/>
            <person name="Ma B."/>
            <person name="Shi X."/>
            <person name="Liu H."/>
            <person name="Dong L."/>
            <person name="Sun H."/>
            <person name="Cao Y."/>
            <person name="Gao Q."/>
            <person name="Zheng S."/>
            <person name="Li Y."/>
            <person name="Yu Y."/>
            <person name="Du H."/>
            <person name="Qi M."/>
            <person name="Li Y."/>
            <person name="Yu H."/>
            <person name="Cui Y."/>
            <person name="Wang N."/>
            <person name="Chen C."/>
            <person name="Wu H."/>
            <person name="Zhao Y."/>
            <person name="Zhang J."/>
            <person name="Li Y."/>
            <person name="Zhou W."/>
            <person name="Zhang B."/>
            <person name="Hu W."/>
            <person name="Eijk M."/>
            <person name="Tang J."/>
            <person name="Witsenboer H."/>
            <person name="Zhao S."/>
            <person name="Li Z."/>
            <person name="Zhang A."/>
            <person name="Wang D."/>
            <person name="Liang C."/>
        </authorList>
    </citation>
    <scope>NUCLEOTIDE SEQUENCE [LARGE SCALE GENOMIC DNA]</scope>
    <source>
        <strain evidence="4">cv. G1812</strain>
    </source>
</reference>
<dbReference type="PROSITE" id="PS50158">
    <property type="entry name" value="ZF_CCHC"/>
    <property type="match status" value="1"/>
</dbReference>
<evidence type="ECO:0000259" key="3">
    <source>
        <dbReference type="PROSITE" id="PS50158"/>
    </source>
</evidence>
<keyword evidence="1" id="KW-0862">Zinc</keyword>
<feature type="compositionally biased region" description="Basic and acidic residues" evidence="2">
    <location>
        <begin position="13"/>
        <end position="31"/>
    </location>
</feature>
<sequence>MADAQGRGRGRGRRDPNRNQRGGDDHLDQADHGGGGQNQWAPQQFGPPPTTIPLRIWLSRCPSPMVPGAVPAAASDDEPGGAPGNWGPNHMQNQQLQQQGGGPGQQFQGQAPPQMQMQGSQGQASLMQSAVDNNRENNNQTQQQKKKQPQNKNKNANKAKDSTGSDYSDVTCYTCGEPEHHKAQCPKPPSCFICKMVTHKVEDCPVRKKPRNCVKYVGSAASGLGFFKIDVPDVNDQHVGNKKNVGIVYIEAGQVTKEELAHNFSVIYKTNWPWHIRMLDSWIFVVKFPPHIPVATVAGYPNFGLPETEGVSVNVEVWKGEMEFHAELQSVWLQLRGVAPAWAEWSVLEQIASVLGTLINVDWQGNFKSFFEVVRIKIRCKDFTKIPAGRIFGIGDKLYKIKIVVEPPVEDLEQDDLLDEDTEKNKEKEPLNNTNSDDGAGGSHHTAKNSSSQSGGNGSTSGTPHQTKQNVLAYLQQLQDPISLDESFKMLQDMEIGDDDEEDNISLLEEQVEVVVESESLEEVIFSPSLATNTTHASPILQKWGPVQAQRKSSRIDIGGRIIMEIAMGSKKVQNLEEPKGKHKDLVAGLEDPQEVDDSVLRGLSRENAGDTTLDILHTQKPTPIDSGVKRNLMGTGGATHDSSYPKLGSGACKGGFQSTDSSRPSDPS</sequence>
<feature type="compositionally biased region" description="Low complexity" evidence="2">
    <location>
        <begin position="105"/>
        <end position="143"/>
    </location>
</feature>
<evidence type="ECO:0000256" key="2">
    <source>
        <dbReference type="SAM" id="MobiDB-lite"/>
    </source>
</evidence>
<dbReference type="InterPro" id="IPR001878">
    <property type="entry name" value="Znf_CCHC"/>
</dbReference>
<accession>A0A8R7Q0Z2</accession>
<evidence type="ECO:0000313" key="4">
    <source>
        <dbReference type="EnsemblPlants" id="TuG1812G0300005846.01.T01"/>
    </source>
</evidence>
<dbReference type="Gramene" id="TuG1812U0000134800.01.T01">
    <property type="protein sequence ID" value="TuG1812U0000134800.01.T01"/>
    <property type="gene ID" value="TuG1812U0000134800.01"/>
</dbReference>
<proteinExistence type="predicted"/>
<keyword evidence="5" id="KW-1185">Reference proteome</keyword>
<dbReference type="InterPro" id="IPR036875">
    <property type="entry name" value="Znf_CCHC_sf"/>
</dbReference>
<dbReference type="Gramene" id="TuG1812G0300005846.01.T01">
    <property type="protein sequence ID" value="TuG1812G0300005846.01.T01"/>
    <property type="gene ID" value="TuG1812G0300005846.01"/>
</dbReference>
<dbReference type="Proteomes" id="UP000015106">
    <property type="component" value="Chromosome 3"/>
</dbReference>
<keyword evidence="1" id="KW-0479">Metal-binding</keyword>